<dbReference type="InterPro" id="IPR051916">
    <property type="entry name" value="GPI-anchor_lipid_remodeler"/>
</dbReference>
<gene>
    <name evidence="3" type="ordered locus">CHAB381_1247</name>
</gene>
<evidence type="ECO:0000313" key="4">
    <source>
        <dbReference type="Proteomes" id="UP000002407"/>
    </source>
</evidence>
<feature type="chain" id="PRO_5002710704" evidence="1">
    <location>
        <begin position="17"/>
        <end position="437"/>
    </location>
</feature>
<evidence type="ECO:0000256" key="1">
    <source>
        <dbReference type="SAM" id="SignalP"/>
    </source>
</evidence>
<dbReference type="GO" id="GO:0016020">
    <property type="term" value="C:membrane"/>
    <property type="evidence" value="ECO:0007669"/>
    <property type="project" value="GOC"/>
</dbReference>
<dbReference type="GO" id="GO:0006506">
    <property type="term" value="P:GPI anchor biosynthetic process"/>
    <property type="evidence" value="ECO:0007669"/>
    <property type="project" value="TreeGrafter"/>
</dbReference>
<dbReference type="EMBL" id="CP000776">
    <property type="protein sequence ID" value="ABS52239.1"/>
    <property type="molecule type" value="Genomic_DNA"/>
</dbReference>
<keyword evidence="3" id="KW-0255">Endonuclease</keyword>
<organism evidence="3 4">
    <name type="scientific">Campylobacter hominis (strain ATCC BAA-381 / DSM 21671 / CCUG 45161 / LMG 19568 / NCTC 13146 / CH001A)</name>
    <dbReference type="NCBI Taxonomy" id="360107"/>
    <lineage>
        <taxon>Bacteria</taxon>
        <taxon>Pseudomonadati</taxon>
        <taxon>Campylobacterota</taxon>
        <taxon>Epsilonproteobacteria</taxon>
        <taxon>Campylobacterales</taxon>
        <taxon>Campylobacteraceae</taxon>
        <taxon>Campylobacter</taxon>
    </lineage>
</organism>
<evidence type="ECO:0000259" key="2">
    <source>
        <dbReference type="Pfam" id="PF19580"/>
    </source>
</evidence>
<dbReference type="eggNOG" id="COG2374">
    <property type="taxonomic scope" value="Bacteria"/>
</dbReference>
<dbReference type="PANTHER" id="PTHR14859">
    <property type="entry name" value="CALCOFLUOR WHITE HYPERSENSITIVE PROTEIN PRECURSOR"/>
    <property type="match status" value="1"/>
</dbReference>
<proteinExistence type="predicted"/>
<name>A7I2Q7_CAMHC</name>
<dbReference type="HOGENOM" id="CLU_529881_0_0_7"/>
<dbReference type="PANTHER" id="PTHR14859:SF1">
    <property type="entry name" value="PGAP2-INTERACTING PROTEIN"/>
    <property type="match status" value="1"/>
</dbReference>
<sequence length="437" mass="50276">MRKILAILLFFTFAFASELKIATYNVENLFDAKVQGSEYNDFKNGNWNAEKYSFKLEKTVDVLKRLDADIVALQEIENFEVLKDLAQKSGYKFYKFSKSDKNSPFGVAVLSRIKIKDTIFYPPPLNIKSRDILRCDFTFEGENFSIFVNHFLAKKNAYSKRIANATQLSSVLRNVKNVVVLGDFNTNYGSDSLLNDIINRYNLVDLWKFLPSIERISHQSGRAIDHILLSQDFFKNVTLNYKDESFGVFDENFKNSDHLPIFFTISSKPNITPIIDEKIATVDEIYGINAIKNPIILKDAVVVYKDKNGFVITQNRRGIYVFDRHNFLNLGDRVDLKIQDVGFYKGNFEITDYQVLQKIGKEKNLSENMLEFSEISLARSGDVINKIVADIKDGKIQTKYGKFPFFSPNKKIENGNNLTFKNVLVKTYKGKKELILN</sequence>
<evidence type="ECO:0000313" key="3">
    <source>
        <dbReference type="EMBL" id="ABS52239.1"/>
    </source>
</evidence>
<keyword evidence="1" id="KW-0732">Signal</keyword>
<dbReference type="Proteomes" id="UP000002407">
    <property type="component" value="Chromosome"/>
</dbReference>
<dbReference type="GO" id="GO:0004519">
    <property type="term" value="F:endonuclease activity"/>
    <property type="evidence" value="ECO:0007669"/>
    <property type="project" value="UniProtKB-KW"/>
</dbReference>
<dbReference type="STRING" id="360107.CHAB381_1247"/>
<dbReference type="InterPro" id="IPR036691">
    <property type="entry name" value="Endo/exonu/phosph_ase_sf"/>
</dbReference>
<dbReference type="RefSeq" id="WP_012109099.1">
    <property type="nucleotide sequence ID" value="NC_009714.1"/>
</dbReference>
<dbReference type="InterPro" id="IPR005135">
    <property type="entry name" value="Endo/exonuclease/phosphatase"/>
</dbReference>
<keyword evidence="3" id="KW-0540">Nuclease</keyword>
<dbReference type="OrthoDB" id="184983at2"/>
<dbReference type="AlphaFoldDB" id="A7I2Q7"/>
<dbReference type="Pfam" id="PF19580">
    <property type="entry name" value="Exo_endo_phos_3"/>
    <property type="match status" value="1"/>
</dbReference>
<keyword evidence="4" id="KW-1185">Reference proteome</keyword>
<keyword evidence="3" id="KW-0269">Exonuclease</keyword>
<keyword evidence="3" id="KW-0378">Hydrolase</keyword>
<feature type="domain" description="Endonuclease/exonuclease/phosphatase" evidence="2">
    <location>
        <begin position="21"/>
        <end position="194"/>
    </location>
</feature>
<dbReference type="KEGG" id="cha:CHAB381_1247"/>
<dbReference type="SUPFAM" id="SSF56219">
    <property type="entry name" value="DNase I-like"/>
    <property type="match status" value="1"/>
</dbReference>
<reference evidence="4" key="1">
    <citation type="submission" date="2007-07" db="EMBL/GenBank/DDBJ databases">
        <title>Complete genome sequence of Campylobacter hominis ATCC BAA-381, a commensal isolated from the human gastrointestinal tract.</title>
        <authorList>
            <person name="Fouts D.E."/>
            <person name="Mongodin E.F."/>
            <person name="Puiu D."/>
            <person name="Sebastian Y."/>
            <person name="Miller W.G."/>
            <person name="Mandrell R.E."/>
            <person name="Nelson K.E."/>
        </authorList>
    </citation>
    <scope>NUCLEOTIDE SEQUENCE [LARGE SCALE GENOMIC DNA]</scope>
    <source>
        <strain evidence="4">ATCC BAA-381 / LMG 19568 / NCTC 13146 / CH001A</strain>
    </source>
</reference>
<feature type="signal peptide" evidence="1">
    <location>
        <begin position="1"/>
        <end position="16"/>
    </location>
</feature>
<protein>
    <submittedName>
        <fullName evidence="3">Putative endonuclease/exonuclease/phosphatase</fullName>
    </submittedName>
</protein>
<dbReference type="Gene3D" id="3.60.10.10">
    <property type="entry name" value="Endonuclease/exonuclease/phosphatase"/>
    <property type="match status" value="1"/>
</dbReference>
<dbReference type="GO" id="GO:0004527">
    <property type="term" value="F:exonuclease activity"/>
    <property type="evidence" value="ECO:0007669"/>
    <property type="project" value="UniProtKB-KW"/>
</dbReference>
<accession>A7I2Q7</accession>